<dbReference type="SUPFAM" id="SSF55594">
    <property type="entry name" value="HPr-like"/>
    <property type="match status" value="1"/>
</dbReference>
<dbReference type="InterPro" id="IPR035895">
    <property type="entry name" value="HPr-like_sf"/>
</dbReference>
<dbReference type="InterPro" id="IPR000032">
    <property type="entry name" value="HPr-like"/>
</dbReference>
<dbReference type="Gene3D" id="3.30.1340.10">
    <property type="entry name" value="HPr-like"/>
    <property type="match status" value="1"/>
</dbReference>
<protein>
    <recommendedName>
        <fullName evidence="1">HPr domain-containing protein</fullName>
    </recommendedName>
</protein>
<gene>
    <name evidence="2" type="ORF">CGZ90_06735</name>
</gene>
<dbReference type="AlphaFoldDB" id="A0A235FEL1"/>
<feature type="domain" description="HPr" evidence="1">
    <location>
        <begin position="11"/>
        <end position="78"/>
    </location>
</feature>
<evidence type="ECO:0000259" key="1">
    <source>
        <dbReference type="Pfam" id="PF00381"/>
    </source>
</evidence>
<proteinExistence type="predicted"/>
<organism evidence="2 3">
    <name type="scientific">Fictibacillus aquaticus</name>
    <dbReference type="NCBI Taxonomy" id="2021314"/>
    <lineage>
        <taxon>Bacteria</taxon>
        <taxon>Bacillati</taxon>
        <taxon>Bacillota</taxon>
        <taxon>Bacilli</taxon>
        <taxon>Bacillales</taxon>
        <taxon>Fictibacillaceae</taxon>
        <taxon>Fictibacillus</taxon>
    </lineage>
</organism>
<dbReference type="Proteomes" id="UP000215059">
    <property type="component" value="Unassembled WGS sequence"/>
</dbReference>
<sequence>MKTYFLLPGKMESRRIQNMVYKANEFEQCQIFIEYNDIRLNAKSFLSMSLLTGAEGLCCLHANGKDSREAIEKMRAVCTTAM</sequence>
<reference evidence="2 3" key="1">
    <citation type="submission" date="2017-07" db="EMBL/GenBank/DDBJ databases">
        <title>Fictibacillus sp. nov. GDSW-R2A3 Genome sequencing and assembly.</title>
        <authorList>
            <person name="Mayilraj S."/>
        </authorList>
    </citation>
    <scope>NUCLEOTIDE SEQUENCE [LARGE SCALE GENOMIC DNA]</scope>
    <source>
        <strain evidence="2 3">GDSW-R2A3</strain>
    </source>
</reference>
<dbReference type="OrthoDB" id="2970369at2"/>
<name>A0A235FEL1_9BACL</name>
<dbReference type="Pfam" id="PF00381">
    <property type="entry name" value="PTS-HPr"/>
    <property type="match status" value="1"/>
</dbReference>
<comment type="caution">
    <text evidence="2">The sequence shown here is derived from an EMBL/GenBank/DDBJ whole genome shotgun (WGS) entry which is preliminary data.</text>
</comment>
<keyword evidence="3" id="KW-1185">Reference proteome</keyword>
<evidence type="ECO:0000313" key="3">
    <source>
        <dbReference type="Proteomes" id="UP000215059"/>
    </source>
</evidence>
<dbReference type="EMBL" id="NOII01000001">
    <property type="protein sequence ID" value="OYD59579.1"/>
    <property type="molecule type" value="Genomic_DNA"/>
</dbReference>
<accession>A0A235FEL1</accession>
<evidence type="ECO:0000313" key="2">
    <source>
        <dbReference type="EMBL" id="OYD59579.1"/>
    </source>
</evidence>
<dbReference type="RefSeq" id="WP_094251540.1">
    <property type="nucleotide sequence ID" value="NZ_JBHLXL010000001.1"/>
</dbReference>